<gene>
    <name evidence="1" type="ORF">OHJ16_14600</name>
</gene>
<sequence length="259" mass="28625">MWCKGYSTGSSITTHFYAGTGNAIRDLKADMGIGGDSTVTVDIMRALLSMDQFVLLARYGGIQSIRDTQQKLNREYRAYVGIIPTDGLYGREMNTALIKTLQAVEGYSPDKATGNFGTGTRSKLVEIDAANAPTYPKWVWLASVLLVCNGYPVRITQDRHGATDAGLDQFQKDYALPRNGKIDPTTWMSLMTSKGDPDRPCDACDTRFEITSELLAHLKTSKYQIVGRYLTEPDQASKQPGDYFKAIRPGELERITGVD</sequence>
<organism evidence="1 2">
    <name type="scientific">Actinomyces israelii</name>
    <dbReference type="NCBI Taxonomy" id="1659"/>
    <lineage>
        <taxon>Bacteria</taxon>
        <taxon>Bacillati</taxon>
        <taxon>Actinomycetota</taxon>
        <taxon>Actinomycetes</taxon>
        <taxon>Actinomycetales</taxon>
        <taxon>Actinomycetaceae</taxon>
        <taxon>Actinomyces</taxon>
    </lineage>
</organism>
<name>A0ABT4IC06_9ACTO</name>
<proteinExistence type="predicted"/>
<dbReference type="RefSeq" id="WP_268918518.1">
    <property type="nucleotide sequence ID" value="NZ_JAPTMY010000045.1"/>
</dbReference>
<dbReference type="Proteomes" id="UP001072034">
    <property type="component" value="Unassembled WGS sequence"/>
</dbReference>
<protein>
    <recommendedName>
        <fullName evidence="3">Peptidoglycan-binding protein</fullName>
    </recommendedName>
</protein>
<keyword evidence="2" id="KW-1185">Reference proteome</keyword>
<comment type="caution">
    <text evidence="1">The sequence shown here is derived from an EMBL/GenBank/DDBJ whole genome shotgun (WGS) entry which is preliminary data.</text>
</comment>
<dbReference type="EMBL" id="JAPTMY010000045">
    <property type="protein sequence ID" value="MCZ0859270.1"/>
    <property type="molecule type" value="Genomic_DNA"/>
</dbReference>
<evidence type="ECO:0000313" key="1">
    <source>
        <dbReference type="EMBL" id="MCZ0859270.1"/>
    </source>
</evidence>
<reference evidence="1" key="1">
    <citation type="submission" date="2022-10" db="EMBL/GenBank/DDBJ databases">
        <title>Genome sequence of Actinomyces israelii ATCC 10048.</title>
        <authorList>
            <person name="Watt R.M."/>
            <person name="Tong W.M."/>
        </authorList>
    </citation>
    <scope>NUCLEOTIDE SEQUENCE</scope>
    <source>
        <strain evidence="1">ATCC 10048</strain>
    </source>
</reference>
<evidence type="ECO:0008006" key="3">
    <source>
        <dbReference type="Google" id="ProtNLM"/>
    </source>
</evidence>
<dbReference type="SUPFAM" id="SSF47090">
    <property type="entry name" value="PGBD-like"/>
    <property type="match status" value="1"/>
</dbReference>
<dbReference type="InterPro" id="IPR036365">
    <property type="entry name" value="PGBD-like_sf"/>
</dbReference>
<accession>A0ABT4IC06</accession>
<evidence type="ECO:0000313" key="2">
    <source>
        <dbReference type="Proteomes" id="UP001072034"/>
    </source>
</evidence>